<dbReference type="InterPro" id="IPR036116">
    <property type="entry name" value="FN3_sf"/>
</dbReference>
<evidence type="ECO:0000313" key="3">
    <source>
        <dbReference type="EMBL" id="VFK41284.1"/>
    </source>
</evidence>
<name>A0A450Y7U1_9GAMM</name>
<dbReference type="SUPFAM" id="SSF49265">
    <property type="entry name" value="Fibronectin type III"/>
    <property type="match status" value="1"/>
</dbReference>
<dbReference type="Pfam" id="PF00041">
    <property type="entry name" value="fn3"/>
    <property type="match status" value="1"/>
</dbReference>
<dbReference type="InterPro" id="IPR003961">
    <property type="entry name" value="FN3_dom"/>
</dbReference>
<dbReference type="InterPro" id="IPR013783">
    <property type="entry name" value="Ig-like_fold"/>
</dbReference>
<proteinExistence type="predicted"/>
<dbReference type="CDD" id="cd00063">
    <property type="entry name" value="FN3"/>
    <property type="match status" value="1"/>
</dbReference>
<feature type="domain" description="Fibronectin type-III" evidence="1">
    <location>
        <begin position="108"/>
        <end position="195"/>
    </location>
</feature>
<dbReference type="Gene3D" id="2.60.40.10">
    <property type="entry name" value="Immunoglobulins"/>
    <property type="match status" value="1"/>
</dbReference>
<gene>
    <name evidence="3" type="ORF">BECKSD772E_GA0070983_10117</name>
    <name evidence="2" type="ORF">BECKSD772F_GA0070984_101712</name>
</gene>
<evidence type="ECO:0000313" key="2">
    <source>
        <dbReference type="EMBL" id="VFK37604.1"/>
    </source>
</evidence>
<organism evidence="2">
    <name type="scientific">Candidatus Kentrum sp. SD</name>
    <dbReference type="NCBI Taxonomy" id="2126332"/>
    <lineage>
        <taxon>Bacteria</taxon>
        <taxon>Pseudomonadati</taxon>
        <taxon>Pseudomonadota</taxon>
        <taxon>Gammaproteobacteria</taxon>
        <taxon>Candidatus Kentrum</taxon>
    </lineage>
</organism>
<dbReference type="PROSITE" id="PS50853">
    <property type="entry name" value="FN3"/>
    <property type="match status" value="1"/>
</dbReference>
<reference evidence="2" key="1">
    <citation type="submission" date="2019-02" db="EMBL/GenBank/DDBJ databases">
        <authorList>
            <person name="Gruber-Vodicka R. H."/>
            <person name="Seah K. B. B."/>
        </authorList>
    </citation>
    <scope>NUCLEOTIDE SEQUENCE</scope>
    <source>
        <strain evidence="3">BECK_S1320</strain>
        <strain evidence="2">BECK_S1321</strain>
    </source>
</reference>
<sequence length="195" mass="21442">MPRPRFWNWVKRWPTAWPPIRISSPPAPAEEINESLAECQSALDAVVAAKAALKEAVATKDGKFETLEVRMKKDFRYAEDAVDKDDAKLARIGWSGRHAPTPLAVPGQARSLHLTAQGGDWLEMDWKKPAGGGRVATYRIQRQEAGSGPWTLVEIAMETEARIADQARGSRLEYCVVAANKTGEGEMSNTVTVSL</sequence>
<accession>A0A450Y7U1</accession>
<protein>
    <submittedName>
        <fullName evidence="2">Fibronectin type III domain-containing protein</fullName>
    </submittedName>
</protein>
<dbReference type="EMBL" id="CAADFU010000011">
    <property type="protein sequence ID" value="VFK41284.1"/>
    <property type="molecule type" value="Genomic_DNA"/>
</dbReference>
<dbReference type="AlphaFoldDB" id="A0A450Y7U1"/>
<evidence type="ECO:0000259" key="1">
    <source>
        <dbReference type="PROSITE" id="PS50853"/>
    </source>
</evidence>
<dbReference type="EMBL" id="CAADFR010000017">
    <property type="protein sequence ID" value="VFK37604.1"/>
    <property type="molecule type" value="Genomic_DNA"/>
</dbReference>